<reference evidence="7" key="1">
    <citation type="submission" date="2007-04" db="EMBL/GenBank/DDBJ databases">
        <authorList>
            <consortium name="The Broad Institute Genome Sequencing Platform"/>
            <person name="Birren B."/>
            <person name="Lander E."/>
            <person name="Galagan J."/>
            <person name="Nusbaum C."/>
            <person name="Devon K."/>
            <person name="Ma L.-J."/>
            <person name="Jaffe D."/>
            <person name="Butler J."/>
            <person name="Alvarez P."/>
            <person name="Gnerre S."/>
            <person name="Grabherr M."/>
            <person name="Kleber M."/>
            <person name="Mauceli E."/>
            <person name="Brockman W."/>
            <person name="MacCallum I.A."/>
            <person name="Young S."/>
            <person name="LaButti K."/>
            <person name="DeCaprio D."/>
            <person name="Crawford M."/>
            <person name="Koehrsen M."/>
            <person name="Engels R."/>
            <person name="Montgomery P."/>
            <person name="Pearson M."/>
            <person name="Howarth C."/>
            <person name="Larson L."/>
            <person name="White J."/>
            <person name="O'Leary S."/>
            <person name="Kodira C."/>
            <person name="Zeng Q."/>
            <person name="Yandava C."/>
            <person name="Alvarado L."/>
            <person name="Kistler C."/>
            <person name="Shim W.-B."/>
            <person name="Kang S."/>
            <person name="Woloshuk C."/>
        </authorList>
    </citation>
    <scope>NUCLEOTIDE SEQUENCE</scope>
    <source>
        <strain evidence="7">4287</strain>
    </source>
</reference>
<dbReference type="CDD" id="cd11060">
    <property type="entry name" value="CYP57A1-like"/>
    <property type="match status" value="1"/>
</dbReference>
<evidence type="ECO:0000256" key="1">
    <source>
        <dbReference type="ARBA" id="ARBA00001971"/>
    </source>
</evidence>
<evidence type="ECO:0000313" key="7">
    <source>
        <dbReference type="EMBL" id="KNB01367.1"/>
    </source>
</evidence>
<dbReference type="AlphaFoldDB" id="A0A0J9WK40"/>
<comment type="cofactor">
    <cofactor evidence="1 5">
        <name>heme</name>
        <dbReference type="ChEBI" id="CHEBI:30413"/>
    </cofactor>
</comment>
<evidence type="ECO:0000256" key="4">
    <source>
        <dbReference type="ARBA" id="ARBA00023004"/>
    </source>
</evidence>
<dbReference type="VEuPathDB" id="FungiDB:FOXG_04631"/>
<name>A0A0J9WK40_FUSO4</name>
<evidence type="ECO:0000256" key="2">
    <source>
        <dbReference type="ARBA" id="ARBA00022617"/>
    </source>
</evidence>
<dbReference type="GO" id="GO:0004497">
    <property type="term" value="F:monooxygenase activity"/>
    <property type="evidence" value="ECO:0007669"/>
    <property type="project" value="UniProtKB-KW"/>
</dbReference>
<dbReference type="GO" id="GO:0016705">
    <property type="term" value="F:oxidoreductase activity, acting on paired donors, with incorporation or reduction of molecular oxygen"/>
    <property type="evidence" value="ECO:0007669"/>
    <property type="project" value="InterPro"/>
</dbReference>
<sequence>MALGGLLEATQTQYLPLVFTSCFLVWYFHLLIHSLSSPLRSVSGPPLARFSRVWYFRQVWTGRFPWTNIELHRKHEGPVVRIAPNEYSVDDPSAVKTLYGHGTAFTKGPWYDGSTNLKDEKSNLFANRDIKTHAAERRKVASLYSMSTLVKMEDAVNDCIVRLEQRMRDLARSGKPINLQWWMQCYAFDVIGSITVSKRFGFLDSGKDPMDLVSGLHDFLTHAARIGVYPDLHPILFKLGKLAGKFQSAGTNGIIRAFIFTRKQIGEYKAMNKFLKSKADDEEAFLPRLLRLHHEKPESVTEEDVMRTCAINVVAGSDTTSISLTGVMWALLRNPKAMAKLRAEVDDKYSSGEIGDPISFGDAQKMPYLQAVIKEGLRLHPAGGLPLSRIVPKGGATIAGHFFPEGNIVGINAWVAHRNADVFGHDADEFRPERWLVNGADTQRMDRYWLTFGHGSRTCLGKNIALMEISKLIPQLIRKFDIELADPQMKLETENVWFVKQTNVIVEIKERALSPNFSGS</sequence>
<organism evidence="7 8">
    <name type="scientific">Fusarium oxysporum f. sp. lycopersici (strain 4287 / CBS 123668 / FGSC 9935 / NRRL 34936)</name>
    <name type="common">Fusarium vascular wilt of tomato</name>
    <dbReference type="NCBI Taxonomy" id="426428"/>
    <lineage>
        <taxon>Eukaryota</taxon>
        <taxon>Fungi</taxon>
        <taxon>Dikarya</taxon>
        <taxon>Ascomycota</taxon>
        <taxon>Pezizomycotina</taxon>
        <taxon>Sordariomycetes</taxon>
        <taxon>Hypocreomycetidae</taxon>
        <taxon>Hypocreales</taxon>
        <taxon>Nectriaceae</taxon>
        <taxon>Fusarium</taxon>
        <taxon>Fusarium oxysporum species complex</taxon>
    </lineage>
</organism>
<dbReference type="FunFam" id="1.10.630.10:FF:000050">
    <property type="entry name" value="Cytochrome P450 monooxygenase"/>
    <property type="match status" value="1"/>
</dbReference>
<dbReference type="GeneID" id="28946664"/>
<keyword evidence="2 5" id="KW-0349">Heme</keyword>
<dbReference type="OrthoDB" id="3934656at2759"/>
<dbReference type="PANTHER" id="PTHR24305">
    <property type="entry name" value="CYTOCHROME P450"/>
    <property type="match status" value="1"/>
</dbReference>
<dbReference type="InterPro" id="IPR002401">
    <property type="entry name" value="Cyt_P450_E_grp-I"/>
</dbReference>
<dbReference type="PANTHER" id="PTHR24305:SF190">
    <property type="entry name" value="P450, PUTATIVE (EUROFUNG)-RELATED"/>
    <property type="match status" value="1"/>
</dbReference>
<evidence type="ECO:0008006" key="9">
    <source>
        <dbReference type="Google" id="ProtNLM"/>
    </source>
</evidence>
<dbReference type="Proteomes" id="UP000009097">
    <property type="component" value="Unassembled WGS sequence"/>
</dbReference>
<dbReference type="Pfam" id="PF00067">
    <property type="entry name" value="p450"/>
    <property type="match status" value="1"/>
</dbReference>
<evidence type="ECO:0000256" key="5">
    <source>
        <dbReference type="PIRSR" id="PIRSR602401-1"/>
    </source>
</evidence>
<dbReference type="GO" id="GO:0005506">
    <property type="term" value="F:iron ion binding"/>
    <property type="evidence" value="ECO:0007669"/>
    <property type="project" value="InterPro"/>
</dbReference>
<dbReference type="InterPro" id="IPR017972">
    <property type="entry name" value="Cyt_P450_CS"/>
</dbReference>
<dbReference type="InterPro" id="IPR001128">
    <property type="entry name" value="Cyt_P450"/>
</dbReference>
<keyword evidence="4 5" id="KW-0408">Iron</keyword>
<evidence type="ECO:0000256" key="6">
    <source>
        <dbReference type="RuleBase" id="RU000461"/>
    </source>
</evidence>
<dbReference type="PRINTS" id="PR00385">
    <property type="entry name" value="P450"/>
</dbReference>
<dbReference type="PRINTS" id="PR00463">
    <property type="entry name" value="EP450I"/>
</dbReference>
<keyword evidence="6" id="KW-0560">Oxidoreductase</keyword>
<dbReference type="KEGG" id="fox:FOXG_04631"/>
<feature type="binding site" description="axial binding residue" evidence="5">
    <location>
        <position position="459"/>
    </location>
    <ligand>
        <name>heme</name>
        <dbReference type="ChEBI" id="CHEBI:30413"/>
    </ligand>
    <ligandPart>
        <name>Fe</name>
        <dbReference type="ChEBI" id="CHEBI:18248"/>
    </ligandPart>
</feature>
<dbReference type="InterPro" id="IPR050121">
    <property type="entry name" value="Cytochrome_P450_monoxygenase"/>
</dbReference>
<keyword evidence="6" id="KW-0503">Monooxygenase</keyword>
<proteinExistence type="inferred from homology"/>
<comment type="similarity">
    <text evidence="6">Belongs to the cytochrome P450 family.</text>
</comment>
<dbReference type="RefSeq" id="XP_018239412.1">
    <property type="nucleotide sequence ID" value="XM_018382659.1"/>
</dbReference>
<evidence type="ECO:0000256" key="3">
    <source>
        <dbReference type="ARBA" id="ARBA00022723"/>
    </source>
</evidence>
<protein>
    <recommendedName>
        <fullName evidence="9">Pisatin demethylase</fullName>
    </recommendedName>
</protein>
<dbReference type="Gene3D" id="1.10.630.10">
    <property type="entry name" value="Cytochrome P450"/>
    <property type="match status" value="1"/>
</dbReference>
<dbReference type="SUPFAM" id="SSF48264">
    <property type="entry name" value="Cytochrome P450"/>
    <property type="match status" value="1"/>
</dbReference>
<gene>
    <name evidence="7" type="ORF">FOXG_04631</name>
</gene>
<dbReference type="GO" id="GO:0020037">
    <property type="term" value="F:heme binding"/>
    <property type="evidence" value="ECO:0007669"/>
    <property type="project" value="InterPro"/>
</dbReference>
<evidence type="ECO:0000313" key="8">
    <source>
        <dbReference type="Proteomes" id="UP000009097"/>
    </source>
</evidence>
<keyword evidence="3 5" id="KW-0479">Metal-binding</keyword>
<dbReference type="PROSITE" id="PS00086">
    <property type="entry name" value="CYTOCHROME_P450"/>
    <property type="match status" value="1"/>
</dbReference>
<dbReference type="EMBL" id="DS231699">
    <property type="protein sequence ID" value="KNB01367.1"/>
    <property type="molecule type" value="Genomic_DNA"/>
</dbReference>
<dbReference type="InterPro" id="IPR036396">
    <property type="entry name" value="Cyt_P450_sf"/>
</dbReference>
<accession>A0A0J9WK40</accession>
<reference evidence="7" key="2">
    <citation type="journal article" date="2010" name="Nature">
        <title>Comparative genomics reveals mobile pathogenicity chromosomes in Fusarium.</title>
        <authorList>
            <person name="Ma L.J."/>
            <person name="van der Does H.C."/>
            <person name="Borkovich K.A."/>
            <person name="Coleman J.J."/>
            <person name="Daboussi M.J."/>
            <person name="Di Pietro A."/>
            <person name="Dufresne M."/>
            <person name="Freitag M."/>
            <person name="Grabherr M."/>
            <person name="Henrissat B."/>
            <person name="Houterman P.M."/>
            <person name="Kang S."/>
            <person name="Shim W.B."/>
            <person name="Woloshuk C."/>
            <person name="Xie X."/>
            <person name="Xu J.R."/>
            <person name="Antoniw J."/>
            <person name="Baker S.E."/>
            <person name="Bluhm B.H."/>
            <person name="Breakspear A."/>
            <person name="Brown D.W."/>
            <person name="Butchko R.A."/>
            <person name="Chapman S."/>
            <person name="Coulson R."/>
            <person name="Coutinho P.M."/>
            <person name="Danchin E.G."/>
            <person name="Diener A."/>
            <person name="Gale L.R."/>
            <person name="Gardiner D.M."/>
            <person name="Goff S."/>
            <person name="Hammond-Kosack K.E."/>
            <person name="Hilburn K."/>
            <person name="Hua-Van A."/>
            <person name="Jonkers W."/>
            <person name="Kazan K."/>
            <person name="Kodira C.D."/>
            <person name="Koehrsen M."/>
            <person name="Kumar L."/>
            <person name="Lee Y.H."/>
            <person name="Li L."/>
            <person name="Manners J.M."/>
            <person name="Miranda-Saavedra D."/>
            <person name="Mukherjee M."/>
            <person name="Park G."/>
            <person name="Park J."/>
            <person name="Park S.Y."/>
            <person name="Proctor R.H."/>
            <person name="Regev A."/>
            <person name="Ruiz-Roldan M.C."/>
            <person name="Sain D."/>
            <person name="Sakthikumar S."/>
            <person name="Sykes S."/>
            <person name="Schwartz D.C."/>
            <person name="Turgeon B.G."/>
            <person name="Wapinski I."/>
            <person name="Yoder O."/>
            <person name="Young S."/>
            <person name="Zeng Q."/>
            <person name="Zhou S."/>
            <person name="Galagan J."/>
            <person name="Cuomo C.A."/>
            <person name="Kistler H.C."/>
            <person name="Rep M."/>
        </authorList>
    </citation>
    <scope>NUCLEOTIDE SEQUENCE [LARGE SCALE GENOMIC DNA]</scope>
    <source>
        <strain evidence="7">4287</strain>
    </source>
</reference>